<dbReference type="EMBL" id="JADOUF010000001">
    <property type="protein sequence ID" value="MBG6137518.1"/>
    <property type="molecule type" value="Genomic_DNA"/>
</dbReference>
<evidence type="ECO:0000313" key="2">
    <source>
        <dbReference type="Proteomes" id="UP000622552"/>
    </source>
</evidence>
<gene>
    <name evidence="1" type="ORF">IW245_003712</name>
</gene>
<evidence type="ECO:0008006" key="3">
    <source>
        <dbReference type="Google" id="ProtNLM"/>
    </source>
</evidence>
<comment type="caution">
    <text evidence="1">The sequence shown here is derived from an EMBL/GenBank/DDBJ whole genome shotgun (WGS) entry which is preliminary data.</text>
</comment>
<accession>A0A8J7GSL7</accession>
<dbReference type="Proteomes" id="UP000622552">
    <property type="component" value="Unassembled WGS sequence"/>
</dbReference>
<protein>
    <recommendedName>
        <fullName evidence="3">Major capsid protein</fullName>
    </recommendedName>
</protein>
<reference evidence="1" key="1">
    <citation type="submission" date="2020-11" db="EMBL/GenBank/DDBJ databases">
        <title>Sequencing the genomes of 1000 actinobacteria strains.</title>
        <authorList>
            <person name="Klenk H.-P."/>
        </authorList>
    </citation>
    <scope>NUCLEOTIDE SEQUENCE</scope>
    <source>
        <strain evidence="1">DSM 45356</strain>
    </source>
</reference>
<dbReference type="RefSeq" id="WP_197004373.1">
    <property type="nucleotide sequence ID" value="NZ_BONS01000020.1"/>
</dbReference>
<dbReference type="AlphaFoldDB" id="A0A8J7GSL7"/>
<evidence type="ECO:0000313" key="1">
    <source>
        <dbReference type="EMBL" id="MBG6137518.1"/>
    </source>
</evidence>
<proteinExistence type="predicted"/>
<sequence length="330" mass="35209">MPQNTSHTFIKPETLVSGVVGILDREIILPGLVQRSAGADFAGAAGDVINIKRPARLVANETAMRGDDVAGQLAPRIFADNLVQQKMQVKLDKHFYSAVDLTDEQLTLDLSDFGNEVLAPQAQAIAEKLEILLKGEIEAVEGKNFIAAGAKLSATTEKQLLALIVKIRKALNQANVPARDRVLLIGTDVEEILLNSDLLNKQNESGTSETLRNGQIGRLKGFDIVVSNVVKTNLLVGFHKSAFFLVTQAPVVPTGVTYGAGTAYKGLAARYVRDYNSETASDRSLVSTFAGVATTVDQTVKTTGTGASRVHSLNPPAVVRACAVTFTPES</sequence>
<keyword evidence="2" id="KW-1185">Reference proteome</keyword>
<organism evidence="1 2">
    <name type="scientific">Longispora fulva</name>
    <dbReference type="NCBI Taxonomy" id="619741"/>
    <lineage>
        <taxon>Bacteria</taxon>
        <taxon>Bacillati</taxon>
        <taxon>Actinomycetota</taxon>
        <taxon>Actinomycetes</taxon>
        <taxon>Micromonosporales</taxon>
        <taxon>Micromonosporaceae</taxon>
        <taxon>Longispora</taxon>
    </lineage>
</organism>
<name>A0A8J7GSL7_9ACTN</name>